<evidence type="ECO:0000256" key="4">
    <source>
        <dbReference type="HAMAP-Rule" id="MF_03017"/>
    </source>
</evidence>
<protein>
    <recommendedName>
        <fullName evidence="4">Kynureninase</fullName>
        <ecNumber evidence="4">3.7.1.3</ecNumber>
    </recommendedName>
    <alternativeName>
        <fullName evidence="4">L-kynurenine hydrolase</fullName>
    </alternativeName>
</protein>
<comment type="catalytic activity">
    <reaction evidence="4">
        <text>L-kynurenine + H2O = anthranilate + L-alanine + H(+)</text>
        <dbReference type="Rhea" id="RHEA:16813"/>
        <dbReference type="ChEBI" id="CHEBI:15377"/>
        <dbReference type="ChEBI" id="CHEBI:15378"/>
        <dbReference type="ChEBI" id="CHEBI:16567"/>
        <dbReference type="ChEBI" id="CHEBI:57959"/>
        <dbReference type="ChEBI" id="CHEBI:57972"/>
        <dbReference type="EC" id="3.7.1.3"/>
    </reaction>
</comment>
<dbReference type="InterPro" id="IPR015422">
    <property type="entry name" value="PyrdxlP-dep_Trfase_small"/>
</dbReference>
<evidence type="ECO:0000313" key="6">
    <source>
        <dbReference type="Proteomes" id="UP001431209"/>
    </source>
</evidence>
<dbReference type="GO" id="GO:0005737">
    <property type="term" value="C:cytoplasm"/>
    <property type="evidence" value="ECO:0007669"/>
    <property type="project" value="UniProtKB-SubCell"/>
</dbReference>
<dbReference type="PANTHER" id="PTHR14084:SF0">
    <property type="entry name" value="KYNURENINASE"/>
    <property type="match status" value="1"/>
</dbReference>
<evidence type="ECO:0000256" key="1">
    <source>
        <dbReference type="ARBA" id="ARBA00022642"/>
    </source>
</evidence>
<dbReference type="GO" id="GO:0030170">
    <property type="term" value="F:pyridoxal phosphate binding"/>
    <property type="evidence" value="ECO:0007669"/>
    <property type="project" value="UniProtKB-UniRule"/>
</dbReference>
<evidence type="ECO:0000256" key="2">
    <source>
        <dbReference type="ARBA" id="ARBA00022801"/>
    </source>
</evidence>
<comment type="pathway">
    <text evidence="4">Cofactor biosynthesis; NAD(+) biosynthesis; quinolinate from L-kynurenine: step 2/3.</text>
</comment>
<reference evidence="5 6" key="1">
    <citation type="submission" date="2024-03" db="EMBL/GenBank/DDBJ databases">
        <title>The Acrasis kona genome and developmental transcriptomes reveal deep origins of eukaryotic multicellular pathways.</title>
        <authorList>
            <person name="Sheikh S."/>
            <person name="Fu C.-J."/>
            <person name="Brown M.W."/>
            <person name="Baldauf S.L."/>
        </authorList>
    </citation>
    <scope>NUCLEOTIDE SEQUENCE [LARGE SCALE GENOMIC DNA]</scope>
    <source>
        <strain evidence="5 6">ATCC MYA-3509</strain>
    </source>
</reference>
<feature type="binding site" evidence="4">
    <location>
        <position position="253"/>
    </location>
    <ligand>
        <name>pyridoxal 5'-phosphate</name>
        <dbReference type="ChEBI" id="CHEBI:597326"/>
    </ligand>
</feature>
<feature type="binding site" evidence="4">
    <location>
        <position position="456"/>
    </location>
    <ligand>
        <name>pyridoxal 5'-phosphate</name>
        <dbReference type="ChEBI" id="CHEBI:597326"/>
    </ligand>
</feature>
<gene>
    <name evidence="4" type="primary">KYNU</name>
    <name evidence="5" type="ORF">AKO1_015803</name>
</gene>
<dbReference type="Gene3D" id="3.40.640.10">
    <property type="entry name" value="Type I PLP-dependent aspartate aminotransferase-like (Major domain)"/>
    <property type="match status" value="1"/>
</dbReference>
<organism evidence="5 6">
    <name type="scientific">Acrasis kona</name>
    <dbReference type="NCBI Taxonomy" id="1008807"/>
    <lineage>
        <taxon>Eukaryota</taxon>
        <taxon>Discoba</taxon>
        <taxon>Heterolobosea</taxon>
        <taxon>Tetramitia</taxon>
        <taxon>Eutetramitia</taxon>
        <taxon>Acrasidae</taxon>
        <taxon>Acrasis</taxon>
    </lineage>
</organism>
<comment type="subunit">
    <text evidence="4">Homodimer.</text>
</comment>
<dbReference type="NCBIfam" id="TIGR01814">
    <property type="entry name" value="kynureninase"/>
    <property type="match status" value="1"/>
</dbReference>
<comment type="similarity">
    <text evidence="4">Belongs to the kynureninase family.</text>
</comment>
<dbReference type="Proteomes" id="UP001431209">
    <property type="component" value="Unassembled WGS sequence"/>
</dbReference>
<keyword evidence="1 4" id="KW-0662">Pyridine nucleotide biosynthesis</keyword>
<dbReference type="HAMAP" id="MF_01970">
    <property type="entry name" value="Kynureninase"/>
    <property type="match status" value="1"/>
</dbReference>
<dbReference type="GO" id="GO:0034354">
    <property type="term" value="P:'de novo' NAD+ biosynthetic process from L-tryptophan"/>
    <property type="evidence" value="ECO:0007669"/>
    <property type="project" value="UniProtKB-UniRule"/>
</dbReference>
<dbReference type="Gene3D" id="3.90.1150.10">
    <property type="entry name" value="Aspartate Aminotransferase, domain 1"/>
    <property type="match status" value="1"/>
</dbReference>
<comment type="subcellular location">
    <subcellularLocation>
        <location evidence="4">Cytoplasm</location>
    </subcellularLocation>
</comment>
<feature type="binding site" evidence="4">
    <location>
        <position position="428"/>
    </location>
    <ligand>
        <name>pyridoxal 5'-phosphate</name>
        <dbReference type="ChEBI" id="CHEBI:597326"/>
    </ligand>
</feature>
<feature type="binding site" evidence="4">
    <location>
        <position position="395"/>
    </location>
    <ligand>
        <name>pyridoxal 5'-phosphate</name>
        <dbReference type="ChEBI" id="CHEBI:597326"/>
    </ligand>
</feature>
<proteinExistence type="inferred from homology"/>
<keyword evidence="6" id="KW-1185">Reference proteome</keyword>
<keyword evidence="3 4" id="KW-0663">Pyridoxal phosphate</keyword>
<evidence type="ECO:0000313" key="5">
    <source>
        <dbReference type="EMBL" id="KAL0488574.1"/>
    </source>
</evidence>
<dbReference type="EMBL" id="JAOPGA020001449">
    <property type="protein sequence ID" value="KAL0488574.1"/>
    <property type="molecule type" value="Genomic_DNA"/>
</dbReference>
<feature type="binding site" evidence="4">
    <location>
        <position position="373"/>
    </location>
    <ligand>
        <name>pyridoxal 5'-phosphate</name>
        <dbReference type="ChEBI" id="CHEBI:597326"/>
    </ligand>
</feature>
<comment type="caution">
    <text evidence="5">The sequence shown here is derived from an EMBL/GenBank/DDBJ whole genome shotgun (WGS) entry which is preliminary data.</text>
</comment>
<dbReference type="AlphaFoldDB" id="A0AAW2ZGU7"/>
<dbReference type="PANTHER" id="PTHR14084">
    <property type="entry name" value="KYNURENINASE"/>
    <property type="match status" value="1"/>
</dbReference>
<comment type="caution">
    <text evidence="4">Lacks conserved residue(s) required for the propagation of feature annotation.</text>
</comment>
<comment type="cofactor">
    <cofactor evidence="4">
        <name>pyridoxal 5'-phosphate</name>
        <dbReference type="ChEBI" id="CHEBI:597326"/>
    </cofactor>
</comment>
<comment type="catalytic activity">
    <reaction evidence="4">
        <text>3-hydroxy-L-kynurenine + H2O = 3-hydroxyanthranilate + L-alanine + H(+)</text>
        <dbReference type="Rhea" id="RHEA:25143"/>
        <dbReference type="ChEBI" id="CHEBI:15377"/>
        <dbReference type="ChEBI" id="CHEBI:15378"/>
        <dbReference type="ChEBI" id="CHEBI:36559"/>
        <dbReference type="ChEBI" id="CHEBI:57972"/>
        <dbReference type="ChEBI" id="CHEBI:58125"/>
    </reaction>
</comment>
<dbReference type="GO" id="GO:0030429">
    <property type="term" value="F:kynureninase activity"/>
    <property type="evidence" value="ECO:0007669"/>
    <property type="project" value="UniProtKB-UniRule"/>
</dbReference>
<dbReference type="InterPro" id="IPR015424">
    <property type="entry name" value="PyrdxlP-dep_Trfase"/>
</dbReference>
<dbReference type="SUPFAM" id="SSF53383">
    <property type="entry name" value="PLP-dependent transferases"/>
    <property type="match status" value="1"/>
</dbReference>
<dbReference type="GO" id="GO:0019805">
    <property type="term" value="P:quinolinate biosynthetic process"/>
    <property type="evidence" value="ECO:0007669"/>
    <property type="project" value="UniProtKB-UniRule"/>
</dbReference>
<feature type="binding site" evidence="4">
    <location>
        <position position="252"/>
    </location>
    <ligand>
        <name>pyridoxal 5'-phosphate</name>
        <dbReference type="ChEBI" id="CHEBI:597326"/>
    </ligand>
</feature>
<accession>A0AAW2ZGU7</accession>
<feature type="binding site" evidence="4">
    <location>
        <begin position="280"/>
        <end position="283"/>
    </location>
    <ligand>
        <name>pyridoxal 5'-phosphate</name>
        <dbReference type="ChEBI" id="CHEBI:597326"/>
    </ligand>
</feature>
<dbReference type="GO" id="GO:0097053">
    <property type="term" value="P:L-kynurenine catabolic process"/>
    <property type="evidence" value="ECO:0007669"/>
    <property type="project" value="UniProtKB-UniRule"/>
</dbReference>
<dbReference type="GO" id="GO:0019441">
    <property type="term" value="P:L-tryptophan catabolic process to kynurenine"/>
    <property type="evidence" value="ECO:0007669"/>
    <property type="project" value="TreeGrafter"/>
</dbReference>
<feature type="binding site" evidence="4">
    <location>
        <position position="370"/>
    </location>
    <ligand>
        <name>pyridoxal 5'-phosphate</name>
        <dbReference type="ChEBI" id="CHEBI:597326"/>
    </ligand>
</feature>
<dbReference type="EC" id="3.7.1.3" evidence="4"/>
<keyword evidence="2 4" id="KW-0378">Hydrolase</keyword>
<feature type="modified residue" description="N6-(pyridoxal phosphate)lysine" evidence="4">
    <location>
        <position position="396"/>
    </location>
</feature>
<keyword evidence="4" id="KW-0963">Cytoplasm</keyword>
<comment type="function">
    <text evidence="4">Catalyzes the cleavage of L-kynurenine (L-Kyn) and L-3-hydroxykynurenine (L-3OHKyn) into anthranilic acid (AA) and 3-hydroxyanthranilic acid (3-OHAA), respectively.</text>
</comment>
<evidence type="ECO:0000256" key="3">
    <source>
        <dbReference type="ARBA" id="ARBA00022898"/>
    </source>
</evidence>
<dbReference type="InterPro" id="IPR010111">
    <property type="entry name" value="Kynureninase"/>
</dbReference>
<dbReference type="GO" id="GO:0043420">
    <property type="term" value="P:anthranilate metabolic process"/>
    <property type="evidence" value="ECO:0007669"/>
    <property type="project" value="UniProtKB-UniRule"/>
</dbReference>
<name>A0AAW2ZGU7_9EUKA</name>
<dbReference type="InterPro" id="IPR015421">
    <property type="entry name" value="PyrdxlP-dep_Trfase_major"/>
</dbReference>
<dbReference type="Pfam" id="PF22580">
    <property type="entry name" value="KYNU_C"/>
    <property type="match status" value="1"/>
</dbReference>
<dbReference type="FunFam" id="3.40.640.10:FF:000031">
    <property type="entry name" value="Kynureninase"/>
    <property type="match status" value="1"/>
</dbReference>
<sequence>MNLYRFTVVLSMIVLKMFVPTTFKLRGVILALMVIEVAIDYVPMPMLDLSFQSIFGISLVHFIQMATLSTGVAVVVSNALKNKSDVTSKVDDIRTEQLETSMALKYEERTYEGNREQYQIPVYCGKDEDAIQETTQQESIIIKHSEKLNFPTSQLQSIDFSSAMDANDPLASFKDMFYVSSSTIYMCGNSLGLQPKSTAPLMQDAISKWRSKAVKGHFCGEYPWFNLEDKVVDIMANIVGAKPVEVAVMGSLTSNLHSLLTSFYKPTPNRFKILMEENPFPSDMHAITTHILSRRDLNKSPQDVIVQIGARHGDHNILTQDILSMISSSPFKDQVALILLGGINFMTGELFDIEKITKEAHKHGIIVGFDLAHCVGNVELKLNEWDVDFAVWCSYKYMNAGPGMPAGIFVHERFADCSVSELPRMSGWWGHKRSDRFSMTNQFVPSRGAAGFQCSTPNAIGNLCVLSGLQLFEKARGMKPLREKSLLLTSYLEFLLSNSNDLLGEVEIITPSNPERRGCQISIRIINEPMKNVNRGLDERGIVCDEREPNIIRISPTPMYNSFSDVRKTVEGLIDVISELKSKNVKEGIALQSLDKSVA</sequence>
<comment type="pathway">
    <text evidence="4">Amino-acid degradation; L-kynurenine degradation; L-alanine and anthranilate from L-kynurenine: step 1/1.</text>
</comment>